<protein>
    <submittedName>
        <fullName evidence="1">Uncharacterized protein</fullName>
    </submittedName>
</protein>
<dbReference type="EMBL" id="CP027169">
    <property type="protein sequence ID" value="AVK02708.1"/>
    <property type="molecule type" value="Genomic_DNA"/>
</dbReference>
<organism evidence="1 2">
    <name type="scientific">Pseudomonas paraeruginosa</name>
    <dbReference type="NCBI Taxonomy" id="2994495"/>
    <lineage>
        <taxon>Bacteria</taxon>
        <taxon>Pseudomonadati</taxon>
        <taxon>Pseudomonadota</taxon>
        <taxon>Gammaproteobacteria</taxon>
        <taxon>Pseudomonadales</taxon>
        <taxon>Pseudomonadaceae</taxon>
        <taxon>Pseudomonas</taxon>
    </lineage>
</organism>
<dbReference type="Proteomes" id="UP000238390">
    <property type="component" value="Chromosome"/>
</dbReference>
<name>A0A2R3ILB0_9PSED</name>
<evidence type="ECO:0000313" key="2">
    <source>
        <dbReference type="Proteomes" id="UP000238390"/>
    </source>
</evidence>
<proteinExistence type="predicted"/>
<gene>
    <name evidence="1" type="ORF">CSB93_1279</name>
</gene>
<evidence type="ECO:0000313" key="1">
    <source>
        <dbReference type="EMBL" id="AVK02708.1"/>
    </source>
</evidence>
<dbReference type="AlphaFoldDB" id="A0A2R3ILB0"/>
<keyword evidence="2" id="KW-1185">Reference proteome</keyword>
<accession>A0A2R3ILB0</accession>
<sequence length="170" mass="19533">MRYLPILVWTDFQSAVRLLSAEASPKEVLDLILNWIKRNRKFFLSGSFAVYGFEEFLGLSGEEMPVNFSNFSSSELENLKKFTFKYQAKDVDYIAQFLRDVIETLITVEVDKKCPNCNSEGMHVFIGKYNNLVAYQCNVCGHSQYSDGSKVEVGGLEFITERKLRDLKLI</sequence>
<dbReference type="RefSeq" id="WP_071537143.1">
    <property type="nucleotide sequence ID" value="NZ_CP027169.1"/>
</dbReference>
<reference evidence="1 2" key="1">
    <citation type="submission" date="2018-02" db="EMBL/GenBank/DDBJ databases">
        <title>FDA/CDC Antimicrobial Resistant Isolate Bank Genome Sequencing.</title>
        <authorList>
            <person name="Benahmed F.H."/>
            <person name="Lutgring J.D."/>
            <person name="Yoo B."/>
            <person name="Machado M."/>
            <person name="Brown A."/>
            <person name="McAllister G."/>
            <person name="Perry A."/>
            <person name="Halpin A.L."/>
            <person name="Vavikolanu K."/>
            <person name="Ott S."/>
            <person name="Zhao X."/>
            <person name="Tallon L.J."/>
            <person name="Sadzewicz L."/>
            <person name="Aluvathingal J."/>
            <person name="Nadendla S."/>
            <person name="Voskania-kordi A."/>
            <person name="Simonyan V."/>
            <person name="Patel J."/>
            <person name="Shawar R.M."/>
        </authorList>
    </citation>
    <scope>NUCLEOTIDE SEQUENCE [LARGE SCALE GENOMIC DNA]</scope>
    <source>
        <strain evidence="1 2">AR_0356</strain>
    </source>
</reference>